<keyword evidence="2" id="KW-1185">Reference proteome</keyword>
<dbReference type="Gene3D" id="2.30.130.30">
    <property type="entry name" value="Hypothetical protein"/>
    <property type="match status" value="1"/>
</dbReference>
<sequence>MKILAVSHPIPTEYAERIYNEGKTVFVSKSYLGKVSKGDKFIIYESYGAKAYTGWANIKSIGKQKTNTISKKYGRKLMITKDELNEYAKGRAEMNVIEFENFEKFKKPVKPSRFVTVAGKYIYEDEFKTISRNKG</sequence>
<dbReference type="InterPro" id="IPR007176">
    <property type="entry name" value="DUF365"/>
</dbReference>
<gene>
    <name evidence="1" type="ORF">ASJ80_09410</name>
</gene>
<protein>
    <recommendedName>
        <fullName evidence="3">DUF365 domain-containing protein</fullName>
    </recommendedName>
</protein>
<evidence type="ECO:0000313" key="1">
    <source>
        <dbReference type="EMBL" id="PAV05456.1"/>
    </source>
</evidence>
<dbReference type="AlphaFoldDB" id="A0A2A2H817"/>
<organism evidence="1 2">
    <name type="scientific">Methanobacterium bryantii</name>
    <dbReference type="NCBI Taxonomy" id="2161"/>
    <lineage>
        <taxon>Archaea</taxon>
        <taxon>Methanobacteriati</taxon>
        <taxon>Methanobacteriota</taxon>
        <taxon>Methanomada group</taxon>
        <taxon>Methanobacteria</taxon>
        <taxon>Methanobacteriales</taxon>
        <taxon>Methanobacteriaceae</taxon>
        <taxon>Methanobacterium</taxon>
    </lineage>
</organism>
<dbReference type="OrthoDB" id="68955at2157"/>
<comment type="caution">
    <text evidence="1">The sequence shown here is derived from an EMBL/GenBank/DDBJ whole genome shotgun (WGS) entry which is preliminary data.</text>
</comment>
<name>A0A2A2H817_METBR</name>
<accession>A0A2A2H817</accession>
<dbReference type="RefSeq" id="WP_095652010.1">
    <property type="nucleotide sequence ID" value="NZ_LMVM01000005.1"/>
</dbReference>
<evidence type="ECO:0008006" key="3">
    <source>
        <dbReference type="Google" id="ProtNLM"/>
    </source>
</evidence>
<proteinExistence type="predicted"/>
<dbReference type="Proteomes" id="UP000217784">
    <property type="component" value="Unassembled WGS sequence"/>
</dbReference>
<reference evidence="1 2" key="1">
    <citation type="journal article" date="2017" name="BMC Genomics">
        <title>Genomic analysis of methanogenic archaea reveals a shift towards energy conservation.</title>
        <authorList>
            <person name="Gilmore S.P."/>
            <person name="Henske J.K."/>
            <person name="Sexton J.A."/>
            <person name="Solomon K.V."/>
            <person name="Seppala S."/>
            <person name="Yoo J.I."/>
            <person name="Huyett L.M."/>
            <person name="Pressman A."/>
            <person name="Cogan J.Z."/>
            <person name="Kivenson V."/>
            <person name="Peng X."/>
            <person name="Tan Y."/>
            <person name="Valentine D.L."/>
            <person name="O'Malley M.A."/>
        </authorList>
    </citation>
    <scope>NUCLEOTIDE SEQUENCE [LARGE SCALE GENOMIC DNA]</scope>
    <source>
        <strain evidence="1 2">M.o.H.</strain>
    </source>
</reference>
<evidence type="ECO:0000313" key="2">
    <source>
        <dbReference type="Proteomes" id="UP000217784"/>
    </source>
</evidence>
<dbReference type="EMBL" id="LMVM01000005">
    <property type="protein sequence ID" value="PAV05456.1"/>
    <property type="molecule type" value="Genomic_DNA"/>
</dbReference>
<dbReference type="Pfam" id="PF04033">
    <property type="entry name" value="DUF365"/>
    <property type="match status" value="1"/>
</dbReference>